<reference evidence="2" key="1">
    <citation type="journal article" date="2016" name="Nat. Biotechnol.">
        <title>Sequencing wild and cultivated cassava and related species reveals extensive interspecific hybridization and genetic diversity.</title>
        <authorList>
            <person name="Bredeson J.V."/>
            <person name="Lyons J.B."/>
            <person name="Prochnik S.E."/>
            <person name="Wu G.A."/>
            <person name="Ha C.M."/>
            <person name="Edsinger-Gonzales E."/>
            <person name="Grimwood J."/>
            <person name="Schmutz J."/>
            <person name="Rabbi I.Y."/>
            <person name="Egesi C."/>
            <person name="Nauluvula P."/>
            <person name="Lebot V."/>
            <person name="Ndunguru J."/>
            <person name="Mkamilo G."/>
            <person name="Bart R.S."/>
            <person name="Setter T.L."/>
            <person name="Gleadow R.M."/>
            <person name="Kulakow P."/>
            <person name="Ferguson M.E."/>
            <person name="Rounsley S."/>
            <person name="Rokhsar D.S."/>
        </authorList>
    </citation>
    <scope>NUCLEOTIDE SEQUENCE [LARGE SCALE GENOMIC DNA]</scope>
    <source>
        <strain evidence="2">cv. AM560-2</strain>
    </source>
</reference>
<dbReference type="Proteomes" id="UP000091857">
    <property type="component" value="Chromosome 1"/>
</dbReference>
<gene>
    <name evidence="1" type="ORF">MANES_01G180300v8</name>
</gene>
<keyword evidence="2" id="KW-1185">Reference proteome</keyword>
<accession>A0ACB7IFZ3</accession>
<evidence type="ECO:0000313" key="2">
    <source>
        <dbReference type="Proteomes" id="UP000091857"/>
    </source>
</evidence>
<comment type="caution">
    <text evidence="1">The sequence shown here is derived from an EMBL/GenBank/DDBJ whole genome shotgun (WGS) entry which is preliminary data.</text>
</comment>
<name>A0ACB7IFZ3_MANES</name>
<evidence type="ECO:0000313" key="1">
    <source>
        <dbReference type="EMBL" id="KAG8663129.1"/>
    </source>
</evidence>
<proteinExistence type="predicted"/>
<organism evidence="1 2">
    <name type="scientific">Manihot esculenta</name>
    <name type="common">Cassava</name>
    <name type="synonym">Jatropha manihot</name>
    <dbReference type="NCBI Taxonomy" id="3983"/>
    <lineage>
        <taxon>Eukaryota</taxon>
        <taxon>Viridiplantae</taxon>
        <taxon>Streptophyta</taxon>
        <taxon>Embryophyta</taxon>
        <taxon>Tracheophyta</taxon>
        <taxon>Spermatophyta</taxon>
        <taxon>Magnoliopsida</taxon>
        <taxon>eudicotyledons</taxon>
        <taxon>Gunneridae</taxon>
        <taxon>Pentapetalae</taxon>
        <taxon>rosids</taxon>
        <taxon>fabids</taxon>
        <taxon>Malpighiales</taxon>
        <taxon>Euphorbiaceae</taxon>
        <taxon>Crotonoideae</taxon>
        <taxon>Manihoteae</taxon>
        <taxon>Manihot</taxon>
    </lineage>
</organism>
<sequence length="663" mass="73440">MASVSSFFFFIFKSVPFVLCLVPVTSALCHGHESSALLQLKESFIIDEGASYGPAYPKIYTWKQQGDCCSWDGVTCDERSGHVIGLDLSSSCLYGSINSSSTLFHLVHLRALNLANNHFNHSPIPSSLAYLPKLSYLNLSGSSFSGQIPSNISELSKLSSLDLSLNDELTLKTPNFRSLVQNLTSLEELNLSWVEISSSVPEILANFSSLKSLSVRNCGLNGEFPSGIFRLANLQALLLSVNWDLSGHFPEFNSSSPLRSIQLSHTRFSGELPPSIGNLGYLDTLNIWECYFLGQIPASLGNLTRLDYLDLSDNNFESHNISSLAWIGKETKLTLLGLSEISLNGQPLPAYFANLTQLDSFLLSACQITGPIPSWLMNMTQLTTIELSRNSLRGPIQDSILQLENLEILNLSENNLSGIVDFRMFPELKRLQSLLLSNNQLTLLAKANRNATLQKFRVLGFASCHLSRFPSFLHGQDKLQMLDLSNNNIQGEVPEWIWNTSKDTLEYLDLSNNHLIGFQTHPTVFPWTRLTYLQLSSNMLRGSLPIPPPSTVIYSISNNKLTGEISPYICSLNSVYALDLSYNNLSGMLPPCLGNFSPTLQLLNLAGNNFSGKIPHTHTNECSLRMIMLDSNQLEGQAPRSLSNCANLEFLSFENNRIFSPLG</sequence>
<dbReference type="EMBL" id="CM004387">
    <property type="protein sequence ID" value="KAG8663129.1"/>
    <property type="molecule type" value="Genomic_DNA"/>
</dbReference>
<protein>
    <submittedName>
        <fullName evidence="1">Uncharacterized protein</fullName>
    </submittedName>
</protein>